<dbReference type="AlphaFoldDB" id="A0A7I9ZYR7"/>
<accession>A0A7I9ZYR7</accession>
<protein>
    <submittedName>
        <fullName evidence="1">Uncharacterized protein</fullName>
    </submittedName>
</protein>
<name>A0A7I9ZYR7_9BACE</name>
<dbReference type="EMBL" id="BLLS01000005">
    <property type="protein sequence ID" value="GFH85036.1"/>
    <property type="molecule type" value="Genomic_DNA"/>
</dbReference>
<dbReference type="Proteomes" id="UP000491181">
    <property type="component" value="Unassembled WGS sequence"/>
</dbReference>
<organism evidence="1 2">
    <name type="scientific">Bacteroides acidifaciens</name>
    <dbReference type="NCBI Taxonomy" id="85831"/>
    <lineage>
        <taxon>Bacteria</taxon>
        <taxon>Pseudomonadati</taxon>
        <taxon>Bacteroidota</taxon>
        <taxon>Bacteroidia</taxon>
        <taxon>Bacteroidales</taxon>
        <taxon>Bacteroidaceae</taxon>
        <taxon>Bacteroides</taxon>
    </lineage>
</organism>
<proteinExistence type="predicted"/>
<reference evidence="1 2" key="1">
    <citation type="journal article" date="2020" name="Microbiome">
        <title>Single-cell genomics of uncultured bacteria reveals dietary fiber responders in the mouse gut microbiota.</title>
        <authorList>
            <person name="Chijiiwa R."/>
            <person name="Hosokawa M."/>
            <person name="Kogawa M."/>
            <person name="Nishikawa Y."/>
            <person name="Ide K."/>
            <person name="Sakanashi C."/>
            <person name="Takahashi K."/>
            <person name="Takeyama H."/>
        </authorList>
    </citation>
    <scope>NUCLEOTIDE SEQUENCE [LARGE SCALE GENOMIC DNA]</scope>
    <source>
        <strain evidence="1">IMSAGC_001</strain>
    </source>
</reference>
<evidence type="ECO:0000313" key="1">
    <source>
        <dbReference type="EMBL" id="GFH85036.1"/>
    </source>
</evidence>
<gene>
    <name evidence="1" type="ORF">IMSAGC001_00432</name>
</gene>
<sequence>MNINIIHVPWKVAYVPNIKLKAFTIVTAKIVVILNIRANINK</sequence>
<evidence type="ECO:0000313" key="2">
    <source>
        <dbReference type="Proteomes" id="UP000491181"/>
    </source>
</evidence>
<comment type="caution">
    <text evidence="1">The sequence shown here is derived from an EMBL/GenBank/DDBJ whole genome shotgun (WGS) entry which is preliminary data.</text>
</comment>